<proteinExistence type="predicted"/>
<dbReference type="Proteomes" id="UP000324800">
    <property type="component" value="Unassembled WGS sequence"/>
</dbReference>
<dbReference type="SUPFAM" id="SSF48371">
    <property type="entry name" value="ARM repeat"/>
    <property type="match status" value="2"/>
</dbReference>
<dbReference type="GO" id="GO:0005634">
    <property type="term" value="C:nucleus"/>
    <property type="evidence" value="ECO:0007669"/>
    <property type="project" value="UniProtKB-SubCell"/>
</dbReference>
<accession>A0A5J4V2W4</accession>
<dbReference type="PANTHER" id="PTHR15651:SF7">
    <property type="entry name" value="ARMADILLO REPEAT-CONTAINING PROTEIN 8"/>
    <property type="match status" value="1"/>
</dbReference>
<evidence type="ECO:0000256" key="6">
    <source>
        <dbReference type="SAM" id="Coils"/>
    </source>
</evidence>
<dbReference type="PANTHER" id="PTHR15651">
    <property type="entry name" value="ARMADILLO REPEAT-CONTAINING PROTEIN 8"/>
    <property type="match status" value="1"/>
</dbReference>
<evidence type="ECO:0000256" key="5">
    <source>
        <dbReference type="ARBA" id="ARBA00023242"/>
    </source>
</evidence>
<protein>
    <submittedName>
        <fullName evidence="7">Uncharacterized protein</fullName>
    </submittedName>
</protein>
<evidence type="ECO:0000256" key="1">
    <source>
        <dbReference type="ARBA" id="ARBA00004123"/>
    </source>
</evidence>
<keyword evidence="6" id="KW-0175">Coiled coil</keyword>
<evidence type="ECO:0000256" key="4">
    <source>
        <dbReference type="ARBA" id="ARBA00022737"/>
    </source>
</evidence>
<evidence type="ECO:0000256" key="3">
    <source>
        <dbReference type="ARBA" id="ARBA00022490"/>
    </source>
</evidence>
<evidence type="ECO:0000313" key="7">
    <source>
        <dbReference type="EMBL" id="KAA6376740.1"/>
    </source>
</evidence>
<keyword evidence="5" id="KW-0539">Nucleus</keyword>
<keyword evidence="4" id="KW-0677">Repeat</keyword>
<organism evidence="7 8">
    <name type="scientific">Streblomastix strix</name>
    <dbReference type="NCBI Taxonomy" id="222440"/>
    <lineage>
        <taxon>Eukaryota</taxon>
        <taxon>Metamonada</taxon>
        <taxon>Preaxostyla</taxon>
        <taxon>Oxymonadida</taxon>
        <taxon>Streblomastigidae</taxon>
        <taxon>Streblomastix</taxon>
    </lineage>
</organism>
<dbReference type="InterPro" id="IPR016024">
    <property type="entry name" value="ARM-type_fold"/>
</dbReference>
<gene>
    <name evidence="7" type="ORF">EZS28_027733</name>
</gene>
<dbReference type="InterPro" id="IPR000225">
    <property type="entry name" value="Armadillo"/>
</dbReference>
<evidence type="ECO:0000256" key="2">
    <source>
        <dbReference type="ARBA" id="ARBA00004496"/>
    </source>
</evidence>
<reference evidence="7 8" key="1">
    <citation type="submission" date="2019-03" db="EMBL/GenBank/DDBJ databases">
        <title>Single cell metagenomics reveals metabolic interactions within the superorganism composed of flagellate Streblomastix strix and complex community of Bacteroidetes bacteria on its surface.</title>
        <authorList>
            <person name="Treitli S.C."/>
            <person name="Kolisko M."/>
            <person name="Husnik F."/>
            <person name="Keeling P."/>
            <person name="Hampl V."/>
        </authorList>
    </citation>
    <scope>NUCLEOTIDE SEQUENCE [LARGE SCALE GENOMIC DNA]</scope>
    <source>
        <strain evidence="7">ST1C</strain>
    </source>
</reference>
<dbReference type="InterPro" id="IPR038739">
    <property type="entry name" value="ARMC8/Vid28"/>
</dbReference>
<feature type="coiled-coil region" evidence="6">
    <location>
        <begin position="231"/>
        <end position="265"/>
    </location>
</feature>
<dbReference type="GO" id="GO:0034657">
    <property type="term" value="C:GID complex"/>
    <property type="evidence" value="ECO:0007669"/>
    <property type="project" value="TreeGrafter"/>
</dbReference>
<keyword evidence="3" id="KW-0963">Cytoplasm</keyword>
<dbReference type="OrthoDB" id="201709at2759"/>
<dbReference type="SMART" id="SM00185">
    <property type="entry name" value="ARM"/>
    <property type="match status" value="5"/>
</dbReference>
<comment type="subcellular location">
    <subcellularLocation>
        <location evidence="2">Cytoplasm</location>
    </subcellularLocation>
    <subcellularLocation>
        <location evidence="1">Nucleus</location>
    </subcellularLocation>
</comment>
<name>A0A5J4V2W4_9EUKA</name>
<dbReference type="EMBL" id="SNRW01010316">
    <property type="protein sequence ID" value="KAA6376740.1"/>
    <property type="molecule type" value="Genomic_DNA"/>
</dbReference>
<dbReference type="InterPro" id="IPR011989">
    <property type="entry name" value="ARM-like"/>
</dbReference>
<dbReference type="GO" id="GO:0005737">
    <property type="term" value="C:cytoplasm"/>
    <property type="evidence" value="ECO:0007669"/>
    <property type="project" value="UniProtKB-SubCell"/>
</dbReference>
<dbReference type="GO" id="GO:0043161">
    <property type="term" value="P:proteasome-mediated ubiquitin-dependent protein catabolic process"/>
    <property type="evidence" value="ECO:0007669"/>
    <property type="project" value="TreeGrafter"/>
</dbReference>
<comment type="caution">
    <text evidence="7">The sequence shown here is derived from an EMBL/GenBank/DDBJ whole genome shotgun (WGS) entry which is preliminary data.</text>
</comment>
<evidence type="ECO:0000313" key="8">
    <source>
        <dbReference type="Proteomes" id="UP000324800"/>
    </source>
</evidence>
<sequence length="753" mass="84656">MLCCHVNQQIGQIVLRLKQVGISESEQISVLQQIIILAVSASDCPSMARDSGVIEAASTLLVQSQSIRVKQLCCAVISVVGQLGIENSGEIDWTIACAPLIAMLLSSDDVISNVGKNSITILLDQNENVVVGILQMSFIDRATEVLSGSCSNTQPSSSIQAISPTVTMNILLVLDSLLTIANERIPRTPKLIEVLQKMSKEGRTNAIKQKSKMLLLVLQSESQSQNEGPGRIERNDENQQLKKELLESERKRIEAEDKLKQSGQETEDLLRSINGIYDSPELKQSNWIEVKNELEIIERGTEIQKEEIRQKKIKTCQKIVSIFIGKENYEGKKLAIESGIIDALLNLLIKYPLDNITISHIWAFYIFTYSSDEIKLLLISKNPFQALLHLLDHPNIFIVNRAVVSIYNILLAGSKTTATSDPHPHFATIQAFDGIQKLYELFQNNTSQYLKNTSAECISLLFRAKELPNQMKRDIINHFKAILIRQEDDQKASAKVSLSKLAQNSANLAEIMKDVDLNQIANNLRKKLDGNEEQQKQIKIQQDGDCWILASILQGREDDELRLRIINSGIVETLLHILLTRDLNTITRAFSQAFLDLTTKSNNEIKQSLYEKQSYPALIRLLNHPNNDITDDTISSIYNIMILGIDTPSISEQHPHFVEIHSCDGIKKLFDLFKRNDISKRIKDISTICLGNIFRAQEIPDKEMKTEIIAHLKALLKDPDDWGKNAAKNALKRLSQNAANRTEIEKDGFVIPD</sequence>
<dbReference type="Gene3D" id="1.25.10.10">
    <property type="entry name" value="Leucine-rich Repeat Variant"/>
    <property type="match status" value="3"/>
</dbReference>
<dbReference type="AlphaFoldDB" id="A0A5J4V2W4"/>